<gene>
    <name evidence="1" type="ORF">OKIOD_LOCUS11700</name>
</gene>
<evidence type="ECO:0000313" key="2">
    <source>
        <dbReference type="Proteomes" id="UP001158576"/>
    </source>
</evidence>
<keyword evidence="2" id="KW-1185">Reference proteome</keyword>
<reference evidence="1 2" key="1">
    <citation type="submission" date="2021-04" db="EMBL/GenBank/DDBJ databases">
        <authorList>
            <person name="Bliznina A."/>
        </authorList>
    </citation>
    <scope>NUCLEOTIDE SEQUENCE [LARGE SCALE GENOMIC DNA]</scope>
</reference>
<accession>A0ABN7ST86</accession>
<dbReference type="EMBL" id="OU015566">
    <property type="protein sequence ID" value="CAG5106646.1"/>
    <property type="molecule type" value="Genomic_DNA"/>
</dbReference>
<name>A0ABN7ST86_OIKDI</name>
<proteinExistence type="predicted"/>
<protein>
    <submittedName>
        <fullName evidence="1">Oidioi.mRNA.OKI2018_I69.chr1.g2935.t1.cds</fullName>
    </submittedName>
</protein>
<evidence type="ECO:0000313" key="1">
    <source>
        <dbReference type="EMBL" id="CAG5106646.1"/>
    </source>
</evidence>
<organism evidence="1 2">
    <name type="scientific">Oikopleura dioica</name>
    <name type="common">Tunicate</name>
    <dbReference type="NCBI Taxonomy" id="34765"/>
    <lineage>
        <taxon>Eukaryota</taxon>
        <taxon>Metazoa</taxon>
        <taxon>Chordata</taxon>
        <taxon>Tunicata</taxon>
        <taxon>Appendicularia</taxon>
        <taxon>Copelata</taxon>
        <taxon>Oikopleuridae</taxon>
        <taxon>Oikopleura</taxon>
    </lineage>
</organism>
<sequence>MAIHLRVCPAMNVPCSHFWKRTQVSHLDEAPGKFIPNHSILDSNLDLSAALFDQHNVFSNILPLRFFEKQKFQPKKKFVKIRNEYKLIAKALVDAAKVQMMTTQLAAPPLGPTDHPLPPSPPPDLHVRAAMHGTMPLFAKCSDDISAIPPKIQL</sequence>
<dbReference type="Proteomes" id="UP001158576">
    <property type="component" value="Chromosome 1"/>
</dbReference>